<dbReference type="STRING" id="1817722.A2703_01070"/>
<organism evidence="2 3">
    <name type="scientific">Candidatus Collierbacteria bacterium RIFCSPHIGHO2_01_FULL_50_25</name>
    <dbReference type="NCBI Taxonomy" id="1817722"/>
    <lineage>
        <taxon>Bacteria</taxon>
        <taxon>Candidatus Collieribacteriota</taxon>
    </lineage>
</organism>
<evidence type="ECO:0008006" key="4">
    <source>
        <dbReference type="Google" id="ProtNLM"/>
    </source>
</evidence>
<protein>
    <recommendedName>
        <fullName evidence="4">DNA damage-inducible protein D</fullName>
    </recommendedName>
</protein>
<dbReference type="NCBIfam" id="NF008573">
    <property type="entry name" value="PRK11525.1"/>
    <property type="match status" value="1"/>
</dbReference>
<comment type="caution">
    <text evidence="2">The sequence shown here is derived from an EMBL/GenBank/DDBJ whole genome shotgun (WGS) entry which is preliminary data.</text>
</comment>
<proteinExistence type="predicted"/>
<feature type="coiled-coil region" evidence="1">
    <location>
        <begin position="124"/>
        <end position="151"/>
    </location>
</feature>
<name>A0A1F5EUD4_9BACT</name>
<gene>
    <name evidence="2" type="ORF">A2703_01070</name>
</gene>
<keyword evidence="1" id="KW-0175">Coiled coil</keyword>
<evidence type="ECO:0000313" key="3">
    <source>
        <dbReference type="Proteomes" id="UP000177979"/>
    </source>
</evidence>
<dbReference type="Proteomes" id="UP000177979">
    <property type="component" value="Unassembled WGS sequence"/>
</dbReference>
<accession>A0A1F5EUD4</accession>
<evidence type="ECO:0000256" key="1">
    <source>
        <dbReference type="SAM" id="Coils"/>
    </source>
</evidence>
<reference evidence="2 3" key="1">
    <citation type="journal article" date="2016" name="Nat. Commun.">
        <title>Thousands of microbial genomes shed light on interconnected biogeochemical processes in an aquifer system.</title>
        <authorList>
            <person name="Anantharaman K."/>
            <person name="Brown C.T."/>
            <person name="Hug L.A."/>
            <person name="Sharon I."/>
            <person name="Castelle C.J."/>
            <person name="Probst A.J."/>
            <person name="Thomas B.C."/>
            <person name="Singh A."/>
            <person name="Wilkins M.J."/>
            <person name="Karaoz U."/>
            <person name="Brodie E.L."/>
            <person name="Williams K.H."/>
            <person name="Hubbard S.S."/>
            <person name="Banfield J.F."/>
        </authorList>
    </citation>
    <scope>NUCLEOTIDE SEQUENCE [LARGE SCALE GENOMIC DNA]</scope>
</reference>
<sequence length="278" mass="31977">MDKDLVFLQRNLEQIKYTQDEMEFWSARELMGLLGYQRWESFSEVIKKAMVASNLLDIKPKEHFRETTKMIVIGRGAKRLVDDYYLSRYACYIVAQNGDATKEPIAAAQAYFAVQTRRQEVGDLALVETARLEAREKLKETEEKIERVVYKRGIRLPVEFATFKDKHIQGLYGGLKTNDLKQIRSIPKKRALADFDSHVELKAKDLALAMTTHNIVGKNIQGKSLMEREVVDNSIATRNALLDRGIVPESLPPQEDIKKVKKRRRKVLPSVSQARLLE</sequence>
<dbReference type="AlphaFoldDB" id="A0A1F5EUD4"/>
<evidence type="ECO:0000313" key="2">
    <source>
        <dbReference type="EMBL" id="OGD71011.1"/>
    </source>
</evidence>
<dbReference type="EMBL" id="MFAG01000041">
    <property type="protein sequence ID" value="OGD71011.1"/>
    <property type="molecule type" value="Genomic_DNA"/>
</dbReference>